<dbReference type="EMBL" id="CP036289">
    <property type="protein sequence ID" value="QDU73711.1"/>
    <property type="molecule type" value="Genomic_DNA"/>
</dbReference>
<proteinExistence type="predicted"/>
<gene>
    <name evidence="2" type="primary">hemY_1</name>
    <name evidence="2" type="ORF">Pan97_07090</name>
</gene>
<dbReference type="RefSeq" id="WP_144970748.1">
    <property type="nucleotide sequence ID" value="NZ_CP036289.1"/>
</dbReference>
<sequence>MAEWDVIIVGAGIAGLSCAEELRSQGLELLVLESSNSPGGRIATDEYEGFLLDRGFQVFLTAYPEAKRLLNYAELKLKRFAPGALIWHDRKFHRFSDPWRKPGDLLATALSPVASTLDKVRIARFRRDTTTGDVARLYERPEMTTIEMLQQRGFSPVVIERFFRPFLGGIFLEQELNTSRRLCEFVFRMFSTGDAALPADGMQAIPMQLASRQPAGVLRLNSPVNEVREGVVQLSSGQQLTAKQIVVATDKPTAERLTGTSSNSEANRVVCMYFAADKPPIEEPILMLNGEGQGVVNNVCVPSQVASNYAPAGQSLISVTVLPESEQEPRVDVVLSQLREWFGSPVNSWRHLKTYSIRYALPRQFSPALEPVEKSPRLTTGIYCCGDYCDTASINGAMAAGRRAAAAVIEDLGQ</sequence>
<dbReference type="SUPFAM" id="SSF51905">
    <property type="entry name" value="FAD/NAD(P)-binding domain"/>
    <property type="match status" value="1"/>
</dbReference>
<dbReference type="PANTHER" id="PTHR42841">
    <property type="entry name" value="AMINE OXIDASE"/>
    <property type="match status" value="1"/>
</dbReference>
<keyword evidence="3" id="KW-1185">Reference proteome</keyword>
<dbReference type="InterPro" id="IPR002937">
    <property type="entry name" value="Amino_oxidase"/>
</dbReference>
<dbReference type="Gene3D" id="3.50.50.60">
    <property type="entry name" value="FAD/NAD(P)-binding domain"/>
    <property type="match status" value="1"/>
</dbReference>
<dbReference type="GO" id="GO:0004729">
    <property type="term" value="F:oxygen-dependent protoporphyrinogen oxidase activity"/>
    <property type="evidence" value="ECO:0007669"/>
    <property type="project" value="UniProtKB-EC"/>
</dbReference>
<evidence type="ECO:0000313" key="2">
    <source>
        <dbReference type="EMBL" id="QDU73711.1"/>
    </source>
</evidence>
<organism evidence="2 3">
    <name type="scientific">Bremerella volcania</name>
    <dbReference type="NCBI Taxonomy" id="2527984"/>
    <lineage>
        <taxon>Bacteria</taxon>
        <taxon>Pseudomonadati</taxon>
        <taxon>Planctomycetota</taxon>
        <taxon>Planctomycetia</taxon>
        <taxon>Pirellulales</taxon>
        <taxon>Pirellulaceae</taxon>
        <taxon>Bremerella</taxon>
    </lineage>
</organism>
<keyword evidence="2" id="KW-0560">Oxidoreductase</keyword>
<dbReference type="EC" id="1.3.3.4" evidence="2"/>
<protein>
    <submittedName>
        <fullName evidence="2">Protoporphyrinogen oxidase</fullName>
        <ecNumber evidence="2">1.3.3.4</ecNumber>
    </submittedName>
</protein>
<dbReference type="OrthoDB" id="9767561at2"/>
<feature type="domain" description="Amine oxidase" evidence="1">
    <location>
        <begin position="13"/>
        <end position="409"/>
    </location>
</feature>
<name>A0A518C3A6_9BACT</name>
<accession>A0A518C3A6</accession>
<dbReference type="Pfam" id="PF01593">
    <property type="entry name" value="Amino_oxidase"/>
    <property type="match status" value="1"/>
</dbReference>
<dbReference type="InterPro" id="IPR036188">
    <property type="entry name" value="FAD/NAD-bd_sf"/>
</dbReference>
<dbReference type="AlphaFoldDB" id="A0A518C3A6"/>
<evidence type="ECO:0000313" key="3">
    <source>
        <dbReference type="Proteomes" id="UP000318626"/>
    </source>
</evidence>
<reference evidence="3" key="1">
    <citation type="submission" date="2019-02" db="EMBL/GenBank/DDBJ databases">
        <title>Deep-cultivation of Planctomycetes and their phenomic and genomic characterization uncovers novel biology.</title>
        <authorList>
            <person name="Wiegand S."/>
            <person name="Jogler M."/>
            <person name="Boedeker C."/>
            <person name="Pinto D."/>
            <person name="Vollmers J."/>
            <person name="Rivas-Marin E."/>
            <person name="Kohn T."/>
            <person name="Peeters S.H."/>
            <person name="Heuer A."/>
            <person name="Rast P."/>
            <person name="Oberbeckmann S."/>
            <person name="Bunk B."/>
            <person name="Jeske O."/>
            <person name="Meyerdierks A."/>
            <person name="Storesund J.E."/>
            <person name="Kallscheuer N."/>
            <person name="Luecker S."/>
            <person name="Lage O.M."/>
            <person name="Pohl T."/>
            <person name="Merkel B.J."/>
            <person name="Hornburger P."/>
            <person name="Mueller R.-W."/>
            <person name="Bruemmer F."/>
            <person name="Labrenz M."/>
            <person name="Spormann A.M."/>
            <person name="Op den Camp H."/>
            <person name="Overmann J."/>
            <person name="Amann R."/>
            <person name="Jetten M.S.M."/>
            <person name="Mascher T."/>
            <person name="Medema M.H."/>
            <person name="Devos D.P."/>
            <person name="Kaster A.-K."/>
            <person name="Ovreas L."/>
            <person name="Rohde M."/>
            <person name="Galperin M.Y."/>
            <person name="Jogler C."/>
        </authorList>
    </citation>
    <scope>NUCLEOTIDE SEQUENCE [LARGE SCALE GENOMIC DNA]</scope>
    <source>
        <strain evidence="3">Pan97</strain>
    </source>
</reference>
<dbReference type="Proteomes" id="UP000318626">
    <property type="component" value="Chromosome"/>
</dbReference>
<dbReference type="KEGG" id="bvo:Pan97_07090"/>
<evidence type="ECO:0000259" key="1">
    <source>
        <dbReference type="Pfam" id="PF01593"/>
    </source>
</evidence>